<dbReference type="eggNOG" id="COG4961">
    <property type="taxonomic scope" value="Bacteria"/>
</dbReference>
<dbReference type="Proteomes" id="UP000008207">
    <property type="component" value="Chromosome"/>
</dbReference>
<dbReference type="EMBL" id="CP001349">
    <property type="protein sequence ID" value="ACL58692.1"/>
    <property type="molecule type" value="Genomic_DNA"/>
</dbReference>
<evidence type="ECO:0000259" key="2">
    <source>
        <dbReference type="Pfam" id="PF07811"/>
    </source>
</evidence>
<dbReference type="KEGG" id="mno:Mnod_3787"/>
<organism evidence="3 4">
    <name type="scientific">Methylobacterium nodulans (strain LMG 21967 / CNCM I-2342 / ORS 2060)</name>
    <dbReference type="NCBI Taxonomy" id="460265"/>
    <lineage>
        <taxon>Bacteria</taxon>
        <taxon>Pseudomonadati</taxon>
        <taxon>Pseudomonadota</taxon>
        <taxon>Alphaproteobacteria</taxon>
        <taxon>Hyphomicrobiales</taxon>
        <taxon>Methylobacteriaceae</taxon>
        <taxon>Methylobacterium</taxon>
    </lineage>
</organism>
<keyword evidence="1" id="KW-0812">Transmembrane</keyword>
<dbReference type="HOGENOM" id="CLU_151980_0_0_5"/>
<dbReference type="OrthoDB" id="7356451at2"/>
<name>B8IRF2_METNO</name>
<proteinExistence type="predicted"/>
<evidence type="ECO:0000256" key="1">
    <source>
        <dbReference type="SAM" id="Phobius"/>
    </source>
</evidence>
<keyword evidence="4" id="KW-1185">Reference proteome</keyword>
<dbReference type="InterPro" id="IPR012495">
    <property type="entry name" value="TadE-like_dom"/>
</dbReference>
<dbReference type="STRING" id="460265.Mnod_3787"/>
<evidence type="ECO:0000313" key="3">
    <source>
        <dbReference type="EMBL" id="ACL58692.1"/>
    </source>
</evidence>
<gene>
    <name evidence="3" type="ordered locus">Mnod_3787</name>
</gene>
<protein>
    <submittedName>
        <fullName evidence="3">TadE family protein</fullName>
    </submittedName>
</protein>
<evidence type="ECO:0000313" key="4">
    <source>
        <dbReference type="Proteomes" id="UP000008207"/>
    </source>
</evidence>
<keyword evidence="1" id="KW-0472">Membrane</keyword>
<feature type="transmembrane region" description="Helical" evidence="1">
    <location>
        <begin position="19"/>
        <end position="37"/>
    </location>
</feature>
<dbReference type="AlphaFoldDB" id="B8IRF2"/>
<accession>B8IRF2</accession>
<keyword evidence="1" id="KW-1133">Transmembrane helix</keyword>
<dbReference type="Pfam" id="PF07811">
    <property type="entry name" value="TadE"/>
    <property type="match status" value="1"/>
</dbReference>
<reference evidence="3 4" key="1">
    <citation type="submission" date="2009-01" db="EMBL/GenBank/DDBJ databases">
        <title>Complete sequence of chromosome of Methylobacterium nodulans ORS 2060.</title>
        <authorList>
            <consortium name="US DOE Joint Genome Institute"/>
            <person name="Lucas S."/>
            <person name="Copeland A."/>
            <person name="Lapidus A."/>
            <person name="Glavina del Rio T."/>
            <person name="Dalin E."/>
            <person name="Tice H."/>
            <person name="Bruce D."/>
            <person name="Goodwin L."/>
            <person name="Pitluck S."/>
            <person name="Sims D."/>
            <person name="Brettin T."/>
            <person name="Detter J.C."/>
            <person name="Han C."/>
            <person name="Larimer F."/>
            <person name="Land M."/>
            <person name="Hauser L."/>
            <person name="Kyrpides N."/>
            <person name="Ivanova N."/>
            <person name="Marx C.J."/>
            <person name="Richardson P."/>
        </authorList>
    </citation>
    <scope>NUCLEOTIDE SEQUENCE [LARGE SCALE GENOMIC DNA]</scope>
    <source>
        <strain evidence="4">LMG 21967 / CNCM I-2342 / ORS 2060</strain>
    </source>
</reference>
<feature type="domain" description="TadE-like" evidence="2">
    <location>
        <begin position="13"/>
        <end position="55"/>
    </location>
</feature>
<sequence length="130" mass="13871">MSALRRFCACRSGSTAVEFAMVGMIMLVTMLGIVELGRGLNVRNQLSQAADFGARAVLMNKTISDSGLEAVIRAAFQAASPDQLQVTVGAEVVNGLQFRTVSVSYPFVPLTWGFSTGTINLSVSRRTPVI</sequence>